<evidence type="ECO:0000313" key="2">
    <source>
        <dbReference type="EMBL" id="KDR40635.1"/>
    </source>
</evidence>
<dbReference type="InterPro" id="IPR029058">
    <property type="entry name" value="AB_hydrolase_fold"/>
</dbReference>
<evidence type="ECO:0000313" key="3">
    <source>
        <dbReference type="Proteomes" id="UP000027466"/>
    </source>
</evidence>
<reference evidence="2 3" key="1">
    <citation type="submission" date="2014-03" db="EMBL/GenBank/DDBJ databases">
        <title>Draft Genome Sequences of Four Burkholderia Strains.</title>
        <authorList>
            <person name="Liu X.Y."/>
            <person name="Li C.X."/>
            <person name="Xu J.H."/>
        </authorList>
    </citation>
    <scope>NUCLEOTIDE SEQUENCE [LARGE SCALE GENOMIC DNA]</scope>
    <source>
        <strain evidence="2 3">DSM 50014</strain>
    </source>
</reference>
<proteinExistence type="predicted"/>
<name>A0A069PJA0_9BURK</name>
<dbReference type="Gene3D" id="3.40.50.1820">
    <property type="entry name" value="alpha/beta hydrolase"/>
    <property type="match status" value="1"/>
</dbReference>
<dbReference type="PANTHER" id="PTHR46623">
    <property type="entry name" value="CARBOXYMETHYLENEBUTENOLIDASE-RELATED"/>
    <property type="match status" value="1"/>
</dbReference>
<feature type="domain" description="Dienelactone hydrolase" evidence="1">
    <location>
        <begin position="16"/>
        <end position="239"/>
    </location>
</feature>
<keyword evidence="2" id="KW-0378">Hydrolase</keyword>
<dbReference type="GO" id="GO:0016787">
    <property type="term" value="F:hydrolase activity"/>
    <property type="evidence" value="ECO:0007669"/>
    <property type="project" value="UniProtKB-KW"/>
</dbReference>
<accession>A0A069PJA0</accession>
<dbReference type="SUPFAM" id="SSF53474">
    <property type="entry name" value="alpha/beta-Hydrolases"/>
    <property type="match status" value="1"/>
</dbReference>
<dbReference type="AlphaFoldDB" id="A0A069PJA0"/>
<organism evidence="2 3">
    <name type="scientific">Caballeronia glathei</name>
    <dbReference type="NCBI Taxonomy" id="60547"/>
    <lineage>
        <taxon>Bacteria</taxon>
        <taxon>Pseudomonadati</taxon>
        <taxon>Pseudomonadota</taxon>
        <taxon>Betaproteobacteria</taxon>
        <taxon>Burkholderiales</taxon>
        <taxon>Burkholderiaceae</taxon>
        <taxon>Caballeronia</taxon>
    </lineage>
</organism>
<dbReference type="RefSeq" id="WP_035928504.1">
    <property type="nucleotide sequence ID" value="NZ_CADFFX010000014.1"/>
</dbReference>
<comment type="caution">
    <text evidence="2">The sequence shown here is derived from an EMBL/GenBank/DDBJ whole genome shotgun (WGS) entry which is preliminary data.</text>
</comment>
<gene>
    <name evidence="2" type="ORF">BG61_23325</name>
</gene>
<dbReference type="InterPro" id="IPR002925">
    <property type="entry name" value="Dienelactn_hydro"/>
</dbReference>
<dbReference type="Pfam" id="PF01738">
    <property type="entry name" value="DLH"/>
    <property type="match status" value="1"/>
</dbReference>
<protein>
    <submittedName>
        <fullName evidence="2">Hydrolase</fullName>
    </submittedName>
</protein>
<evidence type="ECO:0000259" key="1">
    <source>
        <dbReference type="Pfam" id="PF01738"/>
    </source>
</evidence>
<sequence>MIESEVVIPTKYGSLPAFTACPSEAGPYPAVILFMDAPGIREELRNMARRIAKHGYYCLLPDLYYRLGTLRFDVPRRNEAMSVLIRGAMSSLTNADVFDDTAGMIAFLDGQDQVSPGPVGAIGHCMSGPFVVSAAARLSRVAAVASLYGVNMVTDKPDSPHLIAGRIKGEVYAAFAEVDPSVPAGVVPEFRRALQDAGVAHNVEVVPGTHHGFCFAARNDYHPEAAEAVWHDIMDMFDRTLREP</sequence>
<dbReference type="PANTHER" id="PTHR46623:SF10">
    <property type="entry name" value="CARBOXYMETHYLENEBUTENOLIDASE HOMOLOG"/>
    <property type="match status" value="1"/>
</dbReference>
<dbReference type="InterPro" id="IPR051049">
    <property type="entry name" value="Dienelactone_hydrolase-like"/>
</dbReference>
<dbReference type="STRING" id="60547.GCA_000751215_01672"/>
<keyword evidence="3" id="KW-1185">Reference proteome</keyword>
<dbReference type="EMBL" id="JFHC01000037">
    <property type="protein sequence ID" value="KDR40635.1"/>
    <property type="molecule type" value="Genomic_DNA"/>
</dbReference>
<dbReference type="Proteomes" id="UP000027466">
    <property type="component" value="Unassembled WGS sequence"/>
</dbReference>